<organism evidence="2 3">
    <name type="scientific">Penicillium nordicum</name>
    <dbReference type="NCBI Taxonomy" id="229535"/>
    <lineage>
        <taxon>Eukaryota</taxon>
        <taxon>Fungi</taxon>
        <taxon>Dikarya</taxon>
        <taxon>Ascomycota</taxon>
        <taxon>Pezizomycotina</taxon>
        <taxon>Eurotiomycetes</taxon>
        <taxon>Eurotiomycetidae</taxon>
        <taxon>Eurotiales</taxon>
        <taxon>Aspergillaceae</taxon>
        <taxon>Penicillium</taxon>
    </lineage>
</organism>
<comment type="caution">
    <text evidence="2">The sequence shown here is derived from an EMBL/GenBank/DDBJ whole genome shotgun (WGS) entry which is preliminary data.</text>
</comment>
<evidence type="ECO:0000313" key="3">
    <source>
        <dbReference type="Proteomes" id="UP000037696"/>
    </source>
</evidence>
<accession>A0A0M8P958</accession>
<reference evidence="2 3" key="1">
    <citation type="submission" date="2015-08" db="EMBL/GenBank/DDBJ databases">
        <title>Genome sequencing of Penicillium nordicum.</title>
        <authorList>
            <person name="Nguyen H.D."/>
            <person name="Seifert K.A."/>
        </authorList>
    </citation>
    <scope>NUCLEOTIDE SEQUENCE [LARGE SCALE GENOMIC DNA]</scope>
    <source>
        <strain evidence="2 3">DAOMC 185683</strain>
    </source>
</reference>
<evidence type="ECO:0000256" key="1">
    <source>
        <dbReference type="SAM" id="MobiDB-lite"/>
    </source>
</evidence>
<protein>
    <submittedName>
        <fullName evidence="2">Uncharacterized protein</fullName>
    </submittedName>
</protein>
<dbReference type="OrthoDB" id="4368839at2759"/>
<feature type="region of interest" description="Disordered" evidence="1">
    <location>
        <begin position="264"/>
        <end position="293"/>
    </location>
</feature>
<feature type="region of interest" description="Disordered" evidence="1">
    <location>
        <begin position="1"/>
        <end position="49"/>
    </location>
</feature>
<name>A0A0M8P958_9EURO</name>
<evidence type="ECO:0000313" key="2">
    <source>
        <dbReference type="EMBL" id="KOS46127.1"/>
    </source>
</evidence>
<dbReference type="EMBL" id="LHQQ01000033">
    <property type="protein sequence ID" value="KOS46127.1"/>
    <property type="molecule type" value="Genomic_DNA"/>
</dbReference>
<gene>
    <name evidence="2" type="ORF">ACN38_g2954</name>
</gene>
<sequence>MSDSENGDGNPTQMLPIRGNHGSQSRGPPNPAPADINDRSNSGQIDDPVVEITQADTVPEIMSMKMSKVSLLKHNTNNPRAWSVVVRLALVPLRLQNIIDSNVPRPDPNHPLYNRWIFWSGTIASWMYTQIDTTLQERIQIMAYIPEHADEMMEEIMLLVRGNDKADNTQNEINRFIEIKRSKFNSAKEFITEFQRQYHVLSRFKIEPHPFYALSIVLRELKTEIPKVQFITKEIAKLEPKGMTLCDVEQSYKALLAAAELDSDGTTNAAQSAGNRGGRGGRRGRGRGRGGRG</sequence>
<feature type="compositionally biased region" description="Basic residues" evidence="1">
    <location>
        <begin position="279"/>
        <end position="293"/>
    </location>
</feature>
<feature type="compositionally biased region" description="Polar residues" evidence="1">
    <location>
        <begin position="264"/>
        <end position="274"/>
    </location>
</feature>
<keyword evidence="3" id="KW-1185">Reference proteome</keyword>
<dbReference type="STRING" id="229535.A0A0M8P958"/>
<dbReference type="AlphaFoldDB" id="A0A0M8P958"/>
<dbReference type="Proteomes" id="UP000037696">
    <property type="component" value="Unassembled WGS sequence"/>
</dbReference>
<proteinExistence type="predicted"/>
<feature type="compositionally biased region" description="Polar residues" evidence="1">
    <location>
        <begin position="1"/>
        <end position="13"/>
    </location>
</feature>